<dbReference type="SUPFAM" id="SSF55681">
    <property type="entry name" value="Class II aaRS and biotin synthetases"/>
    <property type="match status" value="1"/>
</dbReference>
<evidence type="ECO:0000256" key="10">
    <source>
        <dbReference type="SAM" id="MobiDB-lite"/>
    </source>
</evidence>
<dbReference type="InterPro" id="IPR018165">
    <property type="entry name" value="Ala-tRNA-synth_IIc_core"/>
</dbReference>
<dbReference type="CDD" id="cd00673">
    <property type="entry name" value="AlaRS_core"/>
    <property type="match status" value="1"/>
</dbReference>
<proteinExistence type="inferred from homology"/>
<feature type="domain" description="Alanyl-transfer RNA synthetases family profile" evidence="11">
    <location>
        <begin position="3"/>
        <end position="201"/>
    </location>
</feature>
<dbReference type="GO" id="GO:0005524">
    <property type="term" value="F:ATP binding"/>
    <property type="evidence" value="ECO:0007669"/>
    <property type="project" value="UniProtKB-KW"/>
</dbReference>
<evidence type="ECO:0000313" key="12">
    <source>
        <dbReference type="EMBL" id="SVA70055.1"/>
    </source>
</evidence>
<evidence type="ECO:0000256" key="1">
    <source>
        <dbReference type="ARBA" id="ARBA00008226"/>
    </source>
</evidence>
<dbReference type="GO" id="GO:0000049">
    <property type="term" value="F:tRNA binding"/>
    <property type="evidence" value="ECO:0007669"/>
    <property type="project" value="UniProtKB-KW"/>
</dbReference>
<keyword evidence="4" id="KW-0436">Ligase</keyword>
<keyword evidence="3" id="KW-0820">tRNA-binding</keyword>
<keyword evidence="6" id="KW-0067">ATP-binding</keyword>
<feature type="region of interest" description="Disordered" evidence="10">
    <location>
        <begin position="182"/>
        <end position="201"/>
    </location>
</feature>
<evidence type="ECO:0000256" key="8">
    <source>
        <dbReference type="ARBA" id="ARBA00022917"/>
    </source>
</evidence>
<dbReference type="InterPro" id="IPR045864">
    <property type="entry name" value="aa-tRNA-synth_II/BPL/LPL"/>
</dbReference>
<dbReference type="EMBL" id="UINC01016914">
    <property type="protein sequence ID" value="SVA70055.1"/>
    <property type="molecule type" value="Genomic_DNA"/>
</dbReference>
<sequence length="201" mass="23180">MMMTSDQIRASFLDYFHHREHVIVPSGSLVPADDPTLLFTNAGMNQFKDVFLGLGERNYKRAADTQKCIRVSGKHNDLEEVGYDGHHHTFFEMLGNWSFGDYYKREAISFAWELITEVWKIPKDKLWATIYLDDDEAEKMWVESTDLPVDRVLRFDEKENFWEMGETGPCGPCSELFVDLGPEADPDFKGEPKDGVNVSDR</sequence>
<organism evidence="12">
    <name type="scientific">marine metagenome</name>
    <dbReference type="NCBI Taxonomy" id="408172"/>
    <lineage>
        <taxon>unclassified sequences</taxon>
        <taxon>metagenomes</taxon>
        <taxon>ecological metagenomes</taxon>
    </lineage>
</organism>
<keyword evidence="5" id="KW-0547">Nucleotide-binding</keyword>
<name>A0A381XZB5_9ZZZZ</name>
<evidence type="ECO:0000256" key="2">
    <source>
        <dbReference type="ARBA" id="ARBA00013168"/>
    </source>
</evidence>
<comment type="similarity">
    <text evidence="1">Belongs to the class-II aminoacyl-tRNA synthetase family.</text>
</comment>
<keyword evidence="7" id="KW-0694">RNA-binding</keyword>
<evidence type="ECO:0000256" key="5">
    <source>
        <dbReference type="ARBA" id="ARBA00022741"/>
    </source>
</evidence>
<dbReference type="InterPro" id="IPR050058">
    <property type="entry name" value="Ala-tRNA_ligase"/>
</dbReference>
<dbReference type="PANTHER" id="PTHR11777:SF9">
    <property type="entry name" value="ALANINE--TRNA LIGASE, CYTOPLASMIC"/>
    <property type="match status" value="1"/>
</dbReference>
<dbReference type="Pfam" id="PF01411">
    <property type="entry name" value="tRNA-synt_2c"/>
    <property type="match status" value="1"/>
</dbReference>
<dbReference type="PROSITE" id="PS50860">
    <property type="entry name" value="AA_TRNA_LIGASE_II_ALA"/>
    <property type="match status" value="1"/>
</dbReference>
<feature type="non-terminal residue" evidence="12">
    <location>
        <position position="201"/>
    </location>
</feature>
<dbReference type="GO" id="GO:0005829">
    <property type="term" value="C:cytosol"/>
    <property type="evidence" value="ECO:0007669"/>
    <property type="project" value="TreeGrafter"/>
</dbReference>
<dbReference type="InterPro" id="IPR018164">
    <property type="entry name" value="Ala-tRNA-synth_IIc_N"/>
</dbReference>
<evidence type="ECO:0000256" key="7">
    <source>
        <dbReference type="ARBA" id="ARBA00022884"/>
    </source>
</evidence>
<accession>A0A381XZB5</accession>
<feature type="compositionally biased region" description="Basic and acidic residues" evidence="10">
    <location>
        <begin position="186"/>
        <end position="201"/>
    </location>
</feature>
<evidence type="ECO:0000256" key="9">
    <source>
        <dbReference type="ARBA" id="ARBA00023146"/>
    </source>
</evidence>
<evidence type="ECO:0000256" key="6">
    <source>
        <dbReference type="ARBA" id="ARBA00022840"/>
    </source>
</evidence>
<gene>
    <name evidence="12" type="ORF">METZ01_LOCUS122909</name>
</gene>
<dbReference type="Gene3D" id="3.30.930.10">
    <property type="entry name" value="Bira Bifunctional Protein, Domain 2"/>
    <property type="match status" value="1"/>
</dbReference>
<dbReference type="GO" id="GO:0004813">
    <property type="term" value="F:alanine-tRNA ligase activity"/>
    <property type="evidence" value="ECO:0007669"/>
    <property type="project" value="UniProtKB-EC"/>
</dbReference>
<dbReference type="PANTHER" id="PTHR11777">
    <property type="entry name" value="ALANYL-TRNA SYNTHETASE"/>
    <property type="match status" value="1"/>
</dbReference>
<protein>
    <recommendedName>
        <fullName evidence="2">alanine--tRNA ligase</fullName>
        <ecNumber evidence="2">6.1.1.7</ecNumber>
    </recommendedName>
</protein>
<dbReference type="AlphaFoldDB" id="A0A381XZB5"/>
<keyword evidence="8" id="KW-0648">Protein biosynthesis</keyword>
<evidence type="ECO:0000256" key="4">
    <source>
        <dbReference type="ARBA" id="ARBA00022598"/>
    </source>
</evidence>
<evidence type="ECO:0000256" key="3">
    <source>
        <dbReference type="ARBA" id="ARBA00022555"/>
    </source>
</evidence>
<evidence type="ECO:0000259" key="11">
    <source>
        <dbReference type="PROSITE" id="PS50860"/>
    </source>
</evidence>
<dbReference type="EC" id="6.1.1.7" evidence="2"/>
<dbReference type="GO" id="GO:0002161">
    <property type="term" value="F:aminoacyl-tRNA deacylase activity"/>
    <property type="evidence" value="ECO:0007669"/>
    <property type="project" value="TreeGrafter"/>
</dbReference>
<reference evidence="12" key="1">
    <citation type="submission" date="2018-05" db="EMBL/GenBank/DDBJ databases">
        <authorList>
            <person name="Lanie J.A."/>
            <person name="Ng W.-L."/>
            <person name="Kazmierczak K.M."/>
            <person name="Andrzejewski T.M."/>
            <person name="Davidsen T.M."/>
            <person name="Wayne K.J."/>
            <person name="Tettelin H."/>
            <person name="Glass J.I."/>
            <person name="Rusch D."/>
            <person name="Podicherti R."/>
            <person name="Tsui H.-C.T."/>
            <person name="Winkler M.E."/>
        </authorList>
    </citation>
    <scope>NUCLEOTIDE SEQUENCE</scope>
</reference>
<dbReference type="GO" id="GO:0006419">
    <property type="term" value="P:alanyl-tRNA aminoacylation"/>
    <property type="evidence" value="ECO:0007669"/>
    <property type="project" value="InterPro"/>
</dbReference>
<keyword evidence="9" id="KW-0030">Aminoacyl-tRNA synthetase</keyword>